<evidence type="ECO:0000313" key="4">
    <source>
        <dbReference type="Proteomes" id="UP001233271"/>
    </source>
</evidence>
<protein>
    <recommendedName>
        <fullName evidence="2">VWFA domain-containing protein</fullName>
    </recommendedName>
</protein>
<feature type="compositionally biased region" description="Low complexity" evidence="1">
    <location>
        <begin position="190"/>
        <end position="201"/>
    </location>
</feature>
<organism evidence="3 4">
    <name type="scientific">Cutaneotrichosporon cavernicola</name>
    <dbReference type="NCBI Taxonomy" id="279322"/>
    <lineage>
        <taxon>Eukaryota</taxon>
        <taxon>Fungi</taxon>
        <taxon>Dikarya</taxon>
        <taxon>Basidiomycota</taxon>
        <taxon>Agaricomycotina</taxon>
        <taxon>Tremellomycetes</taxon>
        <taxon>Trichosporonales</taxon>
        <taxon>Trichosporonaceae</taxon>
        <taxon>Cutaneotrichosporon</taxon>
    </lineage>
</organism>
<gene>
    <name evidence="3" type="ORF">CcaverHIS019_0502520</name>
</gene>
<dbReference type="EMBL" id="AP028216">
    <property type="protein sequence ID" value="BEI92624.1"/>
    <property type="molecule type" value="Genomic_DNA"/>
</dbReference>
<feature type="compositionally biased region" description="Low complexity" evidence="1">
    <location>
        <begin position="107"/>
        <end position="127"/>
    </location>
</feature>
<feature type="compositionally biased region" description="Pro residues" evidence="1">
    <location>
        <begin position="485"/>
        <end position="506"/>
    </location>
</feature>
<dbReference type="Proteomes" id="UP001233271">
    <property type="component" value="Chromosome 5"/>
</dbReference>
<evidence type="ECO:0000259" key="2">
    <source>
        <dbReference type="PROSITE" id="PS50234"/>
    </source>
</evidence>
<dbReference type="Gene3D" id="3.40.50.410">
    <property type="entry name" value="von Willebrand factor, type A domain"/>
    <property type="match status" value="1"/>
</dbReference>
<feature type="compositionally biased region" description="Polar residues" evidence="1">
    <location>
        <begin position="302"/>
        <end position="315"/>
    </location>
</feature>
<evidence type="ECO:0000256" key="1">
    <source>
        <dbReference type="SAM" id="MobiDB-lite"/>
    </source>
</evidence>
<proteinExistence type="predicted"/>
<dbReference type="PANTHER" id="PTHR34706:SF1">
    <property type="entry name" value="VWFA DOMAIN-CONTAINING PROTEIN"/>
    <property type="match status" value="1"/>
</dbReference>
<feature type="compositionally biased region" description="Polar residues" evidence="1">
    <location>
        <begin position="410"/>
        <end position="424"/>
    </location>
</feature>
<dbReference type="SUPFAM" id="SSF53300">
    <property type="entry name" value="vWA-like"/>
    <property type="match status" value="1"/>
</dbReference>
<dbReference type="KEGG" id="ccac:CcaHIS019_0502520"/>
<feature type="compositionally biased region" description="Pro residues" evidence="1">
    <location>
        <begin position="136"/>
        <end position="148"/>
    </location>
</feature>
<dbReference type="RefSeq" id="XP_060457889.1">
    <property type="nucleotide sequence ID" value="XM_060601391.1"/>
</dbReference>
<dbReference type="InterPro" id="IPR036465">
    <property type="entry name" value="vWFA_dom_sf"/>
</dbReference>
<feature type="compositionally biased region" description="Pro residues" evidence="1">
    <location>
        <begin position="541"/>
        <end position="553"/>
    </location>
</feature>
<reference evidence="3" key="1">
    <citation type="journal article" date="2023" name="BMC Genomics">
        <title>Chromosome-level genome assemblies of Cutaneotrichosporon spp. (Trichosporonales, Basidiomycota) reveal imbalanced evolution between nucleotide sequences and chromosome synteny.</title>
        <authorList>
            <person name="Kobayashi Y."/>
            <person name="Kayamori A."/>
            <person name="Aoki K."/>
            <person name="Shiwa Y."/>
            <person name="Matsutani M."/>
            <person name="Fujita N."/>
            <person name="Sugita T."/>
            <person name="Iwasaki W."/>
            <person name="Tanaka N."/>
            <person name="Takashima M."/>
        </authorList>
    </citation>
    <scope>NUCLEOTIDE SEQUENCE</scope>
    <source>
        <strain evidence="3">HIS019</strain>
    </source>
</reference>
<sequence>MYLGLQRRPPNLPEVPVMYTASDVLAALTHQSWSDKRYEFAIVNSYVEHKQVRGRTKAEIIVKLEVLERQVPPRFAEAFFDVRAHHGLPESRVIRLVRVSKTTSTDRASSVRHPSSSSSSTRLNRASTMTAASSRPPRPAVELPPPVEPRQTVPPTDGEGDDLPPPPYTAEDPDPDLTQALQEQISAVEAAEEANAATRESSALERVESNTSRNPRRSNDFSAMPAPAENTDELSADERRAREDSIREEEMRIARVEEKERLEYEAAIQASLASAEEDSARRDLYEEIDLQGAGPGPSSSGQRTNAPISSLSHATLSHAPSAEMSGSINPDIHKAQPPLPQDNALEEMFGGFELNSPTLQPIPASPSEKNKQRRSGNQSTMFQSNNPFLTPEEREQQQQEQMDAAAARSLSPQRLSVPQTQHDFSTPPAVPPRPSSCSSPRVPPTVIPRRTPSIQTPGCALPPQSGGKAYGTQYNTYGVGRPQYATPPGPPPNWQHYQPPPGPPPWLQSEPSRSHVAVTGPSRNGMADPQSFTTVVKRPSRPLPHPVGPPRVVPGPAAVNHIRQVSGARWREPDNSDPSSELCNTPDRSPDVGPTVPPAAKRYPSPAFLDATGENALEMLADYDTVFLIDDSTSMAGQRWEQMQKAVMGVVQQAVRYDRNGVDCYFLNSKRIGKGLRVAQDVEDLFAGLQPRGATPTGLRMEAILRDYMSRLEGSVAAGDEDVPSMNLIVVTDGAFAHPLAARLRFLAADPSLDRASLMDAAPTDDLESVIVSVARRLDRGDFPLSQVGVQLLQIGCDSEAREALQELDDGLAAAHGVRDMVDTVPYNGEELTSDLIVKVLLGGINRRLDRRG</sequence>
<feature type="region of interest" description="Disordered" evidence="1">
    <location>
        <begin position="101"/>
        <end position="175"/>
    </location>
</feature>
<dbReference type="InterPro" id="IPR002035">
    <property type="entry name" value="VWF_A"/>
</dbReference>
<name>A0AA48QWM1_9TREE</name>
<accession>A0AA48QWM1</accession>
<feature type="region of interest" description="Disordered" evidence="1">
    <location>
        <begin position="190"/>
        <end position="601"/>
    </location>
</feature>
<feature type="compositionally biased region" description="Basic and acidic residues" evidence="1">
    <location>
        <begin position="236"/>
        <end position="264"/>
    </location>
</feature>
<dbReference type="PANTHER" id="PTHR34706">
    <property type="entry name" value="SLR1338 PROTEIN"/>
    <property type="match status" value="1"/>
</dbReference>
<feature type="compositionally biased region" description="Polar residues" evidence="1">
    <location>
        <begin position="375"/>
        <end position="388"/>
    </location>
</feature>
<feature type="domain" description="VWFA" evidence="2">
    <location>
        <begin position="624"/>
        <end position="840"/>
    </location>
</feature>
<keyword evidence="4" id="KW-1185">Reference proteome</keyword>
<evidence type="ECO:0000313" key="3">
    <source>
        <dbReference type="EMBL" id="BEI92624.1"/>
    </source>
</evidence>
<dbReference type="AlphaFoldDB" id="A0AA48QWM1"/>
<dbReference type="GeneID" id="85496494"/>
<dbReference type="PROSITE" id="PS50234">
    <property type="entry name" value="VWFA"/>
    <property type="match status" value="1"/>
</dbReference>
<feature type="compositionally biased region" description="Polar residues" evidence="1">
    <location>
        <begin position="576"/>
        <end position="587"/>
    </location>
</feature>